<evidence type="ECO:0000313" key="2">
    <source>
        <dbReference type="Proteomes" id="UP000014978"/>
    </source>
</evidence>
<gene>
    <name evidence="1" type="ORF">SLOPH_770</name>
</gene>
<name>S7W9F4_SPRLO</name>
<organism evidence="1 2">
    <name type="scientific">Spraguea lophii (strain 42_110)</name>
    <name type="common">Microsporidian parasite</name>
    <dbReference type="NCBI Taxonomy" id="1358809"/>
    <lineage>
        <taxon>Eukaryota</taxon>
        <taxon>Fungi</taxon>
        <taxon>Fungi incertae sedis</taxon>
        <taxon>Microsporidia</taxon>
        <taxon>Spragueidae</taxon>
        <taxon>Spraguea</taxon>
    </lineage>
</organism>
<feature type="non-terminal residue" evidence="1">
    <location>
        <position position="1"/>
    </location>
</feature>
<dbReference type="HOGENOM" id="CLU_2256583_0_0_1"/>
<dbReference type="Proteomes" id="UP000014978">
    <property type="component" value="Unassembled WGS sequence"/>
</dbReference>
<reference evidence="2" key="1">
    <citation type="journal article" date="2013" name="PLoS Genet.">
        <title>The genome of Spraguea lophii and the basis of host-microsporidian interactions.</title>
        <authorList>
            <person name="Campbell S.E."/>
            <person name="Williams T.A."/>
            <person name="Yousuf A."/>
            <person name="Soanes D.M."/>
            <person name="Paszkiewicz K.H."/>
            <person name="Williams B.A.P."/>
        </authorList>
    </citation>
    <scope>NUCLEOTIDE SEQUENCE [LARGE SCALE GENOMIC DNA]</scope>
    <source>
        <strain evidence="2">42_110</strain>
    </source>
</reference>
<evidence type="ECO:0000313" key="1">
    <source>
        <dbReference type="EMBL" id="EPR79506.1"/>
    </source>
</evidence>
<dbReference type="InParanoid" id="S7W9F4"/>
<proteinExistence type="predicted"/>
<accession>S7W9F4</accession>
<sequence>FKYLFVTEDLKEYDELISLPLNDVIMEFLCYLAKNYSFYLKFYFYNGFFKNLTVDDYFIRIMGDLIDNDLSLKIIEDKIEDIKKVSKKYLMVKPIADNILSQIK</sequence>
<comment type="caution">
    <text evidence="1">The sequence shown here is derived from an EMBL/GenBank/DDBJ whole genome shotgun (WGS) entry which is preliminary data.</text>
</comment>
<dbReference type="AlphaFoldDB" id="S7W9F4"/>
<dbReference type="EMBL" id="ATCN01000219">
    <property type="protein sequence ID" value="EPR79506.1"/>
    <property type="molecule type" value="Genomic_DNA"/>
</dbReference>
<protein>
    <submittedName>
        <fullName evidence="1">Uncharacterized protein</fullName>
    </submittedName>
</protein>
<keyword evidence="2" id="KW-1185">Reference proteome</keyword>
<dbReference type="VEuPathDB" id="MicrosporidiaDB:SLOPH_770"/>